<reference evidence="2" key="1">
    <citation type="submission" date="2023-10" db="EMBL/GenBank/DDBJ databases">
        <title>Genome assembly of Pristionchus species.</title>
        <authorList>
            <person name="Yoshida K."/>
            <person name="Sommer R.J."/>
        </authorList>
    </citation>
    <scope>NUCLEOTIDE SEQUENCE</scope>
    <source>
        <strain evidence="2">RS0144</strain>
    </source>
</reference>
<evidence type="ECO:0008006" key="4">
    <source>
        <dbReference type="Google" id="ProtNLM"/>
    </source>
</evidence>
<dbReference type="EMBL" id="BTSX01000001">
    <property type="protein sequence ID" value="GMS81257.1"/>
    <property type="molecule type" value="Genomic_DNA"/>
</dbReference>
<protein>
    <recommendedName>
        <fullName evidence="4">G protein-coupled receptor</fullName>
    </recommendedName>
</protein>
<evidence type="ECO:0000313" key="2">
    <source>
        <dbReference type="EMBL" id="GMS81257.1"/>
    </source>
</evidence>
<dbReference type="PANTHER" id="PTHR38614:SF1">
    <property type="entry name" value="G_PROTEIN_RECEP_F1_2 DOMAIN-CONTAINING PROTEIN"/>
    <property type="match status" value="1"/>
</dbReference>
<keyword evidence="3" id="KW-1185">Reference proteome</keyword>
<keyword evidence="1" id="KW-0812">Transmembrane</keyword>
<accession>A0AAV5SF75</accession>
<evidence type="ECO:0000256" key="1">
    <source>
        <dbReference type="SAM" id="Phobius"/>
    </source>
</evidence>
<feature type="transmembrane region" description="Helical" evidence="1">
    <location>
        <begin position="182"/>
        <end position="202"/>
    </location>
</feature>
<evidence type="ECO:0000313" key="3">
    <source>
        <dbReference type="Proteomes" id="UP001432027"/>
    </source>
</evidence>
<keyword evidence="1" id="KW-1133">Transmembrane helix</keyword>
<keyword evidence="1" id="KW-0472">Membrane</keyword>
<feature type="transmembrane region" description="Helical" evidence="1">
    <location>
        <begin position="12"/>
        <end position="32"/>
    </location>
</feature>
<dbReference type="PANTHER" id="PTHR38614">
    <property type="entry name" value="PROTEIN CBG09954"/>
    <property type="match status" value="1"/>
</dbReference>
<organism evidence="2 3">
    <name type="scientific">Pristionchus entomophagus</name>
    <dbReference type="NCBI Taxonomy" id="358040"/>
    <lineage>
        <taxon>Eukaryota</taxon>
        <taxon>Metazoa</taxon>
        <taxon>Ecdysozoa</taxon>
        <taxon>Nematoda</taxon>
        <taxon>Chromadorea</taxon>
        <taxon>Rhabditida</taxon>
        <taxon>Rhabditina</taxon>
        <taxon>Diplogasteromorpha</taxon>
        <taxon>Diplogasteroidea</taxon>
        <taxon>Neodiplogasteridae</taxon>
        <taxon>Pristionchus</taxon>
    </lineage>
</organism>
<feature type="non-terminal residue" evidence="2">
    <location>
        <position position="1"/>
    </location>
</feature>
<feature type="transmembrane region" description="Helical" evidence="1">
    <location>
        <begin position="93"/>
        <end position="119"/>
    </location>
</feature>
<comment type="caution">
    <text evidence="2">The sequence shown here is derived from an EMBL/GenBank/DDBJ whole genome shotgun (WGS) entry which is preliminary data.</text>
</comment>
<proteinExistence type="predicted"/>
<dbReference type="AlphaFoldDB" id="A0AAV5SF75"/>
<feature type="transmembrane region" description="Helical" evidence="1">
    <location>
        <begin position="140"/>
        <end position="162"/>
    </location>
</feature>
<sequence>SHYNLSFRNAIISWVGTIPTVFLIIIVIRHPLLFKRYRDRESSLFVCSITRILTNYISLIPQAVEPVIVLIRYRRIVKYRSTPWWASFLVGGFFAATMVSLVLILSYGFATVFLSFLTACFLRQHISRMAGLKRHSRDEMYVSAGIVARSAVPVFFWIIRALSVLLSGDWTLPRWFYTFFDTISYGSVACSTIASCAPIPVFR</sequence>
<dbReference type="InterPro" id="IPR010601">
    <property type="entry name" value="DUF1182"/>
</dbReference>
<feature type="non-terminal residue" evidence="2">
    <location>
        <position position="203"/>
    </location>
</feature>
<name>A0AAV5SF75_9BILA</name>
<gene>
    <name evidence="2" type="ORF">PENTCL1PPCAC_3432</name>
</gene>
<dbReference type="Proteomes" id="UP001432027">
    <property type="component" value="Unassembled WGS sequence"/>
</dbReference>